<feature type="non-terminal residue" evidence="1">
    <location>
        <position position="1"/>
    </location>
</feature>
<dbReference type="InParanoid" id="A0A0C2TDK4"/>
<reference evidence="1 2" key="1">
    <citation type="submission" date="2014-04" db="EMBL/GenBank/DDBJ databases">
        <title>Evolutionary Origins and Diversification of the Mycorrhizal Mutualists.</title>
        <authorList>
            <consortium name="DOE Joint Genome Institute"/>
            <consortium name="Mycorrhizal Genomics Consortium"/>
            <person name="Kohler A."/>
            <person name="Kuo A."/>
            <person name="Nagy L.G."/>
            <person name="Floudas D."/>
            <person name="Copeland A."/>
            <person name="Barry K.W."/>
            <person name="Cichocki N."/>
            <person name="Veneault-Fourrey C."/>
            <person name="LaButti K."/>
            <person name="Lindquist E.A."/>
            <person name="Lipzen A."/>
            <person name="Lundell T."/>
            <person name="Morin E."/>
            <person name="Murat C."/>
            <person name="Riley R."/>
            <person name="Ohm R."/>
            <person name="Sun H."/>
            <person name="Tunlid A."/>
            <person name="Henrissat B."/>
            <person name="Grigoriev I.V."/>
            <person name="Hibbett D.S."/>
            <person name="Martin F."/>
        </authorList>
    </citation>
    <scope>NUCLEOTIDE SEQUENCE [LARGE SCALE GENOMIC DNA]</scope>
    <source>
        <strain evidence="1 2">Koide BX008</strain>
    </source>
</reference>
<keyword evidence="2" id="KW-1185">Reference proteome</keyword>
<proteinExistence type="predicted"/>
<organism evidence="1 2">
    <name type="scientific">Amanita muscaria (strain Koide BX008)</name>
    <dbReference type="NCBI Taxonomy" id="946122"/>
    <lineage>
        <taxon>Eukaryota</taxon>
        <taxon>Fungi</taxon>
        <taxon>Dikarya</taxon>
        <taxon>Basidiomycota</taxon>
        <taxon>Agaricomycotina</taxon>
        <taxon>Agaricomycetes</taxon>
        <taxon>Agaricomycetidae</taxon>
        <taxon>Agaricales</taxon>
        <taxon>Pluteineae</taxon>
        <taxon>Amanitaceae</taxon>
        <taxon>Amanita</taxon>
    </lineage>
</organism>
<dbReference type="STRING" id="946122.A0A0C2TDK4"/>
<dbReference type="Proteomes" id="UP000054549">
    <property type="component" value="Unassembled WGS sequence"/>
</dbReference>
<accession>A0A0C2TDK4</accession>
<evidence type="ECO:0000313" key="2">
    <source>
        <dbReference type="Proteomes" id="UP000054549"/>
    </source>
</evidence>
<gene>
    <name evidence="1" type="ORF">M378DRAFT_61735</name>
</gene>
<sequence length="146" mass="17446">QHIAKALNRRSDAVKKAIKRYNDQAELLDPPATSITWQDIAEYTFVGEFDLLRITRSDIRKEKWTQKAYREAAVSYYKLCRAREELQRLNVEVRRLQGFIYEETRHTETVINQLTTNSPLLAEELRRRWTLRSSINMLHLQRLEQL</sequence>
<dbReference type="HOGENOM" id="CLU_013084_5_0_1"/>
<dbReference type="AlphaFoldDB" id="A0A0C2TDK4"/>
<name>A0A0C2TDK4_AMAMK</name>
<evidence type="ECO:0000313" key="1">
    <source>
        <dbReference type="EMBL" id="KIL64909.1"/>
    </source>
</evidence>
<dbReference type="OrthoDB" id="2676448at2759"/>
<protein>
    <submittedName>
        <fullName evidence="1">Uncharacterized protein</fullName>
    </submittedName>
</protein>
<feature type="non-terminal residue" evidence="1">
    <location>
        <position position="146"/>
    </location>
</feature>
<dbReference type="EMBL" id="KN818246">
    <property type="protein sequence ID" value="KIL64909.1"/>
    <property type="molecule type" value="Genomic_DNA"/>
</dbReference>